<keyword evidence="2" id="KW-0732">Signal</keyword>
<feature type="chain" id="PRO_5037802830" evidence="2">
    <location>
        <begin position="22"/>
        <end position="129"/>
    </location>
</feature>
<protein>
    <submittedName>
        <fullName evidence="4">Uncharacterized protein</fullName>
    </submittedName>
</protein>
<evidence type="ECO:0000313" key="4">
    <source>
        <dbReference type="WBParaSite" id="nRc.2.0.1.t09105-RA"/>
    </source>
</evidence>
<reference evidence="4" key="1">
    <citation type="submission" date="2022-11" db="UniProtKB">
        <authorList>
            <consortium name="WormBaseParasite"/>
        </authorList>
    </citation>
    <scope>IDENTIFICATION</scope>
</reference>
<evidence type="ECO:0000256" key="2">
    <source>
        <dbReference type="SAM" id="SignalP"/>
    </source>
</evidence>
<proteinExistence type="predicted"/>
<sequence>MIGLSFLFFVLMALIPMEMQCFGISVGTTWESPDDDEMLDLRPIFAQECGLMCKFQKMLKSMEYFVCTFARTQARARRRLLLQKLAQQQFQDPMNYEYSGLESEPRKNQPQDQKQAEEKGGEEHKDITT</sequence>
<feature type="signal peptide" evidence="2">
    <location>
        <begin position="1"/>
        <end position="21"/>
    </location>
</feature>
<organism evidence="3 4">
    <name type="scientific">Romanomermis culicivorax</name>
    <name type="common">Nematode worm</name>
    <dbReference type="NCBI Taxonomy" id="13658"/>
    <lineage>
        <taxon>Eukaryota</taxon>
        <taxon>Metazoa</taxon>
        <taxon>Ecdysozoa</taxon>
        <taxon>Nematoda</taxon>
        <taxon>Enoplea</taxon>
        <taxon>Dorylaimia</taxon>
        <taxon>Mermithida</taxon>
        <taxon>Mermithoidea</taxon>
        <taxon>Mermithidae</taxon>
        <taxon>Romanomermis</taxon>
    </lineage>
</organism>
<feature type="compositionally biased region" description="Basic and acidic residues" evidence="1">
    <location>
        <begin position="103"/>
        <end position="129"/>
    </location>
</feature>
<dbReference type="AlphaFoldDB" id="A0A915I5I0"/>
<accession>A0A915I5I0</accession>
<evidence type="ECO:0000256" key="1">
    <source>
        <dbReference type="SAM" id="MobiDB-lite"/>
    </source>
</evidence>
<name>A0A915I5I0_ROMCU</name>
<dbReference type="Proteomes" id="UP000887565">
    <property type="component" value="Unplaced"/>
</dbReference>
<feature type="region of interest" description="Disordered" evidence="1">
    <location>
        <begin position="97"/>
        <end position="129"/>
    </location>
</feature>
<dbReference type="WBParaSite" id="nRc.2.0.1.t09105-RA">
    <property type="protein sequence ID" value="nRc.2.0.1.t09105-RA"/>
    <property type="gene ID" value="nRc.2.0.1.g09105"/>
</dbReference>
<keyword evidence="3" id="KW-1185">Reference proteome</keyword>
<evidence type="ECO:0000313" key="3">
    <source>
        <dbReference type="Proteomes" id="UP000887565"/>
    </source>
</evidence>